<name>A0A016VUS6_9BILA</name>
<evidence type="ECO:0000256" key="1">
    <source>
        <dbReference type="SAM" id="MobiDB-lite"/>
    </source>
</evidence>
<keyword evidence="3" id="KW-1185">Reference proteome</keyword>
<evidence type="ECO:0000313" key="2">
    <source>
        <dbReference type="EMBL" id="EYC31150.1"/>
    </source>
</evidence>
<protein>
    <submittedName>
        <fullName evidence="2">Uncharacterized protein</fullName>
    </submittedName>
</protein>
<organism evidence="2 3">
    <name type="scientific">Ancylostoma ceylanicum</name>
    <dbReference type="NCBI Taxonomy" id="53326"/>
    <lineage>
        <taxon>Eukaryota</taxon>
        <taxon>Metazoa</taxon>
        <taxon>Ecdysozoa</taxon>
        <taxon>Nematoda</taxon>
        <taxon>Chromadorea</taxon>
        <taxon>Rhabditida</taxon>
        <taxon>Rhabditina</taxon>
        <taxon>Rhabditomorpha</taxon>
        <taxon>Strongyloidea</taxon>
        <taxon>Ancylostomatidae</taxon>
        <taxon>Ancylostomatinae</taxon>
        <taxon>Ancylostoma</taxon>
    </lineage>
</organism>
<comment type="caution">
    <text evidence="2">The sequence shown here is derived from an EMBL/GenBank/DDBJ whole genome shotgun (WGS) entry which is preliminary data.</text>
</comment>
<sequence length="94" mass="10785">MQVSAHSLNLWRYQHVSSRSTSLLSPSYLFRGLELSVCKILVDPDAFAERPTRCWLKLGCGYELQELLKRKSLKQSGPSNCDGVPEEQCEYRLH</sequence>
<dbReference type="EMBL" id="JARK01001340">
    <property type="protein sequence ID" value="EYC31150.1"/>
    <property type="molecule type" value="Genomic_DNA"/>
</dbReference>
<reference evidence="3" key="1">
    <citation type="journal article" date="2015" name="Nat. Genet.">
        <title>The genome and transcriptome of the zoonotic hookworm Ancylostoma ceylanicum identify infection-specific gene families.</title>
        <authorList>
            <person name="Schwarz E.M."/>
            <person name="Hu Y."/>
            <person name="Antoshechkin I."/>
            <person name="Miller M.M."/>
            <person name="Sternberg P.W."/>
            <person name="Aroian R.V."/>
        </authorList>
    </citation>
    <scope>NUCLEOTIDE SEQUENCE</scope>
    <source>
        <strain evidence="3">HY135</strain>
    </source>
</reference>
<dbReference type="Proteomes" id="UP000024635">
    <property type="component" value="Unassembled WGS sequence"/>
</dbReference>
<gene>
    <name evidence="2" type="primary">Acey_s0004.g1985</name>
    <name evidence="2" type="ORF">Y032_0004g1985</name>
</gene>
<accession>A0A016VUS6</accession>
<feature type="region of interest" description="Disordered" evidence="1">
    <location>
        <begin position="74"/>
        <end position="94"/>
    </location>
</feature>
<evidence type="ECO:0000313" key="3">
    <source>
        <dbReference type="Proteomes" id="UP000024635"/>
    </source>
</evidence>
<dbReference type="AlphaFoldDB" id="A0A016VUS6"/>
<proteinExistence type="predicted"/>